<sequence length="376" mass="39135">MSSSHPITAGGAAAEYTHKFKKHFGDRPTSFALSGHSATSRTSSSSSSSIPASLVMDPFAASASTSTPSFPRPPSSSSGSAPSTPSTSSTIQQTFAPASATTVGPSNLDNDKHNTLANLGYRIRARVNQGYLRTSSSSTVPFGEAGAGGGGFRSERDVLANVTNTRRGWSRVSTAPSVCTTFDGLRGGTEAMDTDMDTTSKVVPPAEVAFKRGRSVDSDLEEEQEESPQSTQNTILDPTRRIAGMPKLSFTSSTSSSCSFSSSLSSEMCPPSSCTSGSSLQPKSFGVGGRSLSRSKSSSTSPFTSDPNILEPNFSTATGKATGTGTRLFVPCEDEEMSSLVHSNNIDVNLFATEPATGTGGGCGYDFSTHFDRTDF</sequence>
<feature type="region of interest" description="Disordered" evidence="1">
    <location>
        <begin position="211"/>
        <end position="240"/>
    </location>
</feature>
<evidence type="ECO:0000256" key="1">
    <source>
        <dbReference type="SAM" id="MobiDB-lite"/>
    </source>
</evidence>
<organism evidence="2 3">
    <name type="scientific">Ustilago trichophora</name>
    <dbReference type="NCBI Taxonomy" id="86804"/>
    <lineage>
        <taxon>Eukaryota</taxon>
        <taxon>Fungi</taxon>
        <taxon>Dikarya</taxon>
        <taxon>Basidiomycota</taxon>
        <taxon>Ustilaginomycotina</taxon>
        <taxon>Ustilaginomycetes</taxon>
        <taxon>Ustilaginales</taxon>
        <taxon>Ustilaginaceae</taxon>
        <taxon>Ustilago</taxon>
    </lineage>
</organism>
<gene>
    <name evidence="2" type="ORF">UTRI_05967</name>
</gene>
<evidence type="ECO:0000313" key="2">
    <source>
        <dbReference type="EMBL" id="SPO30128.1"/>
    </source>
</evidence>
<feature type="compositionally biased region" description="Polar residues" evidence="1">
    <location>
        <begin position="91"/>
        <end position="108"/>
    </location>
</feature>
<dbReference type="Proteomes" id="UP000324022">
    <property type="component" value="Unassembled WGS sequence"/>
</dbReference>
<feature type="region of interest" description="Disordered" evidence="1">
    <location>
        <begin position="271"/>
        <end position="320"/>
    </location>
</feature>
<dbReference type="AlphaFoldDB" id="A0A5C3EHU1"/>
<feature type="compositionally biased region" description="Low complexity" evidence="1">
    <location>
        <begin position="291"/>
        <end position="305"/>
    </location>
</feature>
<keyword evidence="3" id="KW-1185">Reference proteome</keyword>
<proteinExistence type="predicted"/>
<feature type="compositionally biased region" description="Polar residues" evidence="1">
    <location>
        <begin position="227"/>
        <end position="236"/>
    </location>
</feature>
<accession>A0A5C3EHU1</accession>
<feature type="region of interest" description="Disordered" evidence="1">
    <location>
        <begin position="25"/>
        <end position="112"/>
    </location>
</feature>
<feature type="compositionally biased region" description="Low complexity" evidence="1">
    <location>
        <begin position="34"/>
        <end position="90"/>
    </location>
</feature>
<dbReference type="EMBL" id="OOIN01000031">
    <property type="protein sequence ID" value="SPO30128.1"/>
    <property type="molecule type" value="Genomic_DNA"/>
</dbReference>
<name>A0A5C3EHU1_9BASI</name>
<dbReference type="OrthoDB" id="2553410at2759"/>
<protein>
    <submittedName>
        <fullName evidence="2">Uncharacterized protein</fullName>
    </submittedName>
</protein>
<reference evidence="2 3" key="1">
    <citation type="submission" date="2018-03" db="EMBL/GenBank/DDBJ databases">
        <authorList>
            <person name="Guldener U."/>
        </authorList>
    </citation>
    <scope>NUCLEOTIDE SEQUENCE [LARGE SCALE GENOMIC DNA]</scope>
    <source>
        <strain evidence="2 3">NBRC100155</strain>
    </source>
</reference>
<evidence type="ECO:0000313" key="3">
    <source>
        <dbReference type="Proteomes" id="UP000324022"/>
    </source>
</evidence>